<keyword evidence="1" id="KW-0472">Membrane</keyword>
<feature type="transmembrane region" description="Helical" evidence="1">
    <location>
        <begin position="430"/>
        <end position="449"/>
    </location>
</feature>
<keyword evidence="3" id="KW-1185">Reference proteome</keyword>
<feature type="transmembrane region" description="Helical" evidence="1">
    <location>
        <begin position="243"/>
        <end position="269"/>
    </location>
</feature>
<proteinExistence type="predicted"/>
<comment type="caution">
    <text evidence="2">The sequence shown here is derived from an EMBL/GenBank/DDBJ whole genome shotgun (WGS) entry which is preliminary data.</text>
</comment>
<accession>A0ABT2BPZ1</accession>
<reference evidence="2 3" key="1">
    <citation type="submission" date="2022-08" db="EMBL/GenBank/DDBJ databases">
        <title>Reclassification of Massilia species as members of the genera Telluria, Duganella, Pseudoduganella, Mokoshia gen. nov. and Zemynaea gen. nov. using orthogonal and non-orthogonal genome-based approaches.</title>
        <authorList>
            <person name="Bowman J.P."/>
        </authorList>
    </citation>
    <scope>NUCLEOTIDE SEQUENCE [LARGE SCALE GENOMIC DNA]</scope>
    <source>
        <strain evidence="2 3">JCM 31607</strain>
    </source>
</reference>
<feature type="transmembrane region" description="Helical" evidence="1">
    <location>
        <begin position="347"/>
        <end position="365"/>
    </location>
</feature>
<sequence>MTAALGAYRAAWSAAFTGGTRGKRMFPIAAGVAALLFAAGGMLRHAPPMEVLRLGLAAAAGTALFGALLYFIPGAVLLNTPANARLVPGMRRRLVEMTAAGWLLGSVLVAGLAGWLSLAPLVMMYLIGLSLMRAGHQWGIALFLPATMFGGIQRSLSPDMLGILASNAGFVCEMLLLALVAAYALGQLYPKGGDRHFGGRRGQEMAIERSLRKVAQPVTPALPGRVFSWGLRRDCRRRRMLSLILHVLGPSAHWSAGLIMGLLVLAVGIGVKATIVFWASGAVIASVGGAGLQLLAALTMAQAAVAEQIVARIGAARTEQALFRLAPASPPAAAFNRLLGAALASRVLLNLLTLASVIAIVAALMGTPAEVAVSLAAVCSMAGLPLVGIVLGDYARNRGAYEPGVALSFLLISAPAVLAAFAAWHWGGLAFWPSLLVASNALGALFAAWRWKRMRKAPVAFPARRMS</sequence>
<evidence type="ECO:0000256" key="1">
    <source>
        <dbReference type="SAM" id="Phobius"/>
    </source>
</evidence>
<dbReference type="RefSeq" id="WP_258858146.1">
    <property type="nucleotide sequence ID" value="NZ_JANUGV010000007.1"/>
</dbReference>
<keyword evidence="1" id="KW-0812">Transmembrane</keyword>
<protein>
    <recommendedName>
        <fullName evidence="4">Permease</fullName>
    </recommendedName>
</protein>
<dbReference type="EMBL" id="JANUGV010000007">
    <property type="protein sequence ID" value="MCS0610577.1"/>
    <property type="molecule type" value="Genomic_DNA"/>
</dbReference>
<dbReference type="Proteomes" id="UP001205861">
    <property type="component" value="Unassembled WGS sequence"/>
</dbReference>
<feature type="transmembrane region" description="Helical" evidence="1">
    <location>
        <begin position="162"/>
        <end position="185"/>
    </location>
</feature>
<gene>
    <name evidence="2" type="ORF">NX773_20605</name>
</gene>
<name>A0ABT2BPZ1_9BURK</name>
<feature type="transmembrane region" description="Helical" evidence="1">
    <location>
        <begin position="275"/>
        <end position="298"/>
    </location>
</feature>
<feature type="transmembrane region" description="Helical" evidence="1">
    <location>
        <begin position="404"/>
        <end position="424"/>
    </location>
</feature>
<feature type="transmembrane region" description="Helical" evidence="1">
    <location>
        <begin position="99"/>
        <end position="126"/>
    </location>
</feature>
<keyword evidence="1" id="KW-1133">Transmembrane helix</keyword>
<feature type="transmembrane region" description="Helical" evidence="1">
    <location>
        <begin position="25"/>
        <end position="43"/>
    </location>
</feature>
<evidence type="ECO:0000313" key="2">
    <source>
        <dbReference type="EMBL" id="MCS0610577.1"/>
    </source>
</evidence>
<feature type="transmembrane region" description="Helical" evidence="1">
    <location>
        <begin position="55"/>
        <end position="79"/>
    </location>
</feature>
<evidence type="ECO:0008006" key="4">
    <source>
        <dbReference type="Google" id="ProtNLM"/>
    </source>
</evidence>
<feature type="transmembrane region" description="Helical" evidence="1">
    <location>
        <begin position="371"/>
        <end position="392"/>
    </location>
</feature>
<evidence type="ECO:0000313" key="3">
    <source>
        <dbReference type="Proteomes" id="UP001205861"/>
    </source>
</evidence>
<organism evidence="2 3">
    <name type="scientific">Massilia solisilvae</name>
    <dbReference type="NCBI Taxonomy" id="1811225"/>
    <lineage>
        <taxon>Bacteria</taxon>
        <taxon>Pseudomonadati</taxon>
        <taxon>Pseudomonadota</taxon>
        <taxon>Betaproteobacteria</taxon>
        <taxon>Burkholderiales</taxon>
        <taxon>Oxalobacteraceae</taxon>
        <taxon>Telluria group</taxon>
        <taxon>Massilia</taxon>
    </lineage>
</organism>